<dbReference type="AlphaFoldDB" id="A0A229SXN9"/>
<organism evidence="6 7">
    <name type="scientific">Amycolatopsis vastitatis</name>
    <dbReference type="NCBI Taxonomy" id="1905142"/>
    <lineage>
        <taxon>Bacteria</taxon>
        <taxon>Bacillati</taxon>
        <taxon>Actinomycetota</taxon>
        <taxon>Actinomycetes</taxon>
        <taxon>Pseudonocardiales</taxon>
        <taxon>Pseudonocardiaceae</taxon>
        <taxon>Amycolatopsis</taxon>
    </lineage>
</organism>
<gene>
    <name evidence="6" type="ORF">CF165_30495</name>
</gene>
<feature type="domain" description="Peptidase S33 tripeptidyl aminopeptidase-like C-terminal" evidence="5">
    <location>
        <begin position="370"/>
        <end position="465"/>
    </location>
</feature>
<evidence type="ECO:0000256" key="4">
    <source>
        <dbReference type="SAM" id="SignalP"/>
    </source>
</evidence>
<keyword evidence="7" id="KW-1185">Reference proteome</keyword>
<proteinExistence type="inferred from homology"/>
<dbReference type="Pfam" id="PF08386">
    <property type="entry name" value="Abhydrolase_4"/>
    <property type="match status" value="1"/>
</dbReference>
<evidence type="ECO:0000256" key="3">
    <source>
        <dbReference type="ARBA" id="ARBA00022801"/>
    </source>
</evidence>
<accession>A0A229SXN9</accession>
<dbReference type="PANTHER" id="PTHR43248:SF29">
    <property type="entry name" value="TRIPEPTIDYL AMINOPEPTIDASE"/>
    <property type="match status" value="1"/>
</dbReference>
<reference evidence="7" key="1">
    <citation type="submission" date="2017-07" db="EMBL/GenBank/DDBJ databases">
        <title>Comparative genome mining reveals phylogenetic distribution patterns of secondary metabolites in Amycolatopsis.</title>
        <authorList>
            <person name="Adamek M."/>
            <person name="Alanjary M."/>
            <person name="Sales-Ortells H."/>
            <person name="Goodfellow M."/>
            <person name="Bull A.T."/>
            <person name="Kalinowski J."/>
            <person name="Ziemert N."/>
        </authorList>
    </citation>
    <scope>NUCLEOTIDE SEQUENCE [LARGE SCALE GENOMIC DNA]</scope>
    <source>
        <strain evidence="7">H5</strain>
    </source>
</reference>
<dbReference type="Proteomes" id="UP000215199">
    <property type="component" value="Unassembled WGS sequence"/>
</dbReference>
<dbReference type="GO" id="GO:0016787">
    <property type="term" value="F:hydrolase activity"/>
    <property type="evidence" value="ECO:0007669"/>
    <property type="project" value="UniProtKB-KW"/>
</dbReference>
<evidence type="ECO:0000259" key="5">
    <source>
        <dbReference type="Pfam" id="PF08386"/>
    </source>
</evidence>
<dbReference type="InterPro" id="IPR051601">
    <property type="entry name" value="Serine_prot/Carboxylest_S33"/>
</dbReference>
<comment type="similarity">
    <text evidence="1">Belongs to the peptidase S33 family.</text>
</comment>
<keyword evidence="2 4" id="KW-0732">Signal</keyword>
<feature type="chain" id="PRO_5012872813" evidence="4">
    <location>
        <begin position="23"/>
        <end position="468"/>
    </location>
</feature>
<evidence type="ECO:0000256" key="1">
    <source>
        <dbReference type="ARBA" id="ARBA00010088"/>
    </source>
</evidence>
<feature type="signal peptide" evidence="4">
    <location>
        <begin position="1"/>
        <end position="22"/>
    </location>
</feature>
<dbReference type="OrthoDB" id="4006962at2"/>
<dbReference type="PANTHER" id="PTHR43248">
    <property type="entry name" value="2-SUCCINYL-6-HYDROXY-2,4-CYCLOHEXADIENE-1-CARBOXYLATE SYNTHASE"/>
    <property type="match status" value="1"/>
</dbReference>
<evidence type="ECO:0000313" key="7">
    <source>
        <dbReference type="Proteomes" id="UP000215199"/>
    </source>
</evidence>
<dbReference type="InterPro" id="IPR029058">
    <property type="entry name" value="AB_hydrolase_fold"/>
</dbReference>
<dbReference type="EMBL" id="NMUL01000033">
    <property type="protein sequence ID" value="OXM63533.1"/>
    <property type="molecule type" value="Genomic_DNA"/>
</dbReference>
<name>A0A229SXN9_9PSEU</name>
<sequence>MRVFGAVLVSAFLLAGGTPALAATDWSPSPIAWTACPDDPDSPQPPDGECGTLRVPLDWDRPWGPTIDLAVARHRATDPAHRLGVLVADAGGPGSSGAEFALASGYFSPEVRARFDVVGFDLRGTGRSSFIRCEDGAAPPNDEPADRAEFETLRRYSRQAIADCRARNLPVFDHADTAVNAQDLDAVRRALGEDKISFHGISYGTLLGQQYAEKHGDRVRAMVLDSSIDHSADVRRFMGDRATAADQLFRQFAAWCDRTTTCALHGRDVVATWEQALAVADGMPMPRNWLPDRVFSDMYGPNWDDVAQVIAETVAGRAPVTAQFEYNYRSIRLAVVCQDFDLRIGTFAQYSALHAEELRRAPLMRGRTIGHEEATTCLGLPGPPANPPHRLNIPRAPRILLLNARYDPATPHPWAENIHRQAPANTTLVTYEGSGHSIYPRTTCTRAAVDRYLLTLEAPRRDVSCPEA</sequence>
<evidence type="ECO:0000256" key="2">
    <source>
        <dbReference type="ARBA" id="ARBA00022729"/>
    </source>
</evidence>
<dbReference type="RefSeq" id="WP_093951041.1">
    <property type="nucleotide sequence ID" value="NZ_NMUL01000033.1"/>
</dbReference>
<evidence type="ECO:0000313" key="6">
    <source>
        <dbReference type="EMBL" id="OXM63533.1"/>
    </source>
</evidence>
<dbReference type="SUPFAM" id="SSF53474">
    <property type="entry name" value="alpha/beta-Hydrolases"/>
    <property type="match status" value="1"/>
</dbReference>
<keyword evidence="3 6" id="KW-0378">Hydrolase</keyword>
<dbReference type="InterPro" id="IPR013595">
    <property type="entry name" value="Pept_S33_TAP-like_C"/>
</dbReference>
<protein>
    <submittedName>
        <fullName evidence="6">Hydrolase</fullName>
    </submittedName>
</protein>
<dbReference type="Gene3D" id="3.40.50.1820">
    <property type="entry name" value="alpha/beta hydrolase"/>
    <property type="match status" value="1"/>
</dbReference>
<comment type="caution">
    <text evidence="6">The sequence shown here is derived from an EMBL/GenBank/DDBJ whole genome shotgun (WGS) entry which is preliminary data.</text>
</comment>